<organism evidence="2 3">
    <name type="scientific">Companilactobacillus ginsenosidimutans</name>
    <dbReference type="NCBI Taxonomy" id="1007676"/>
    <lineage>
        <taxon>Bacteria</taxon>
        <taxon>Bacillati</taxon>
        <taxon>Bacillota</taxon>
        <taxon>Bacilli</taxon>
        <taxon>Lactobacillales</taxon>
        <taxon>Lactobacillaceae</taxon>
        <taxon>Companilactobacillus</taxon>
    </lineage>
</organism>
<dbReference type="Proteomes" id="UP000036106">
    <property type="component" value="Chromosome"/>
</dbReference>
<evidence type="ECO:0000313" key="2">
    <source>
        <dbReference type="EMBL" id="AKP68051.1"/>
    </source>
</evidence>
<dbReference type="AlphaFoldDB" id="A0A0H4QLR4"/>
<dbReference type="InterPro" id="IPR051531">
    <property type="entry name" value="N-acetyltransferase"/>
</dbReference>
<feature type="domain" description="N-acetyltransferase" evidence="1">
    <location>
        <begin position="8"/>
        <end position="173"/>
    </location>
</feature>
<dbReference type="Pfam" id="PF13302">
    <property type="entry name" value="Acetyltransf_3"/>
    <property type="match status" value="1"/>
</dbReference>
<dbReference type="PROSITE" id="PS51186">
    <property type="entry name" value="GNAT"/>
    <property type="match status" value="1"/>
</dbReference>
<dbReference type="GO" id="GO:0016747">
    <property type="term" value="F:acyltransferase activity, transferring groups other than amino-acyl groups"/>
    <property type="evidence" value="ECO:0007669"/>
    <property type="project" value="InterPro"/>
</dbReference>
<dbReference type="SUPFAM" id="SSF55729">
    <property type="entry name" value="Acyl-CoA N-acyltransferases (Nat)"/>
    <property type="match status" value="1"/>
</dbReference>
<accession>A0A0H4QLR4</accession>
<sequence length="178" mass="20289">MELTGEKIIIRNFEESDFEVFSQLVQDQSNHETAGLEYSLNKNNSRDIFNKYLVLANTYVIALKSSHKMLGIIELNERGVSDGLDKTREIGFVISSDQRNHGYASEAIKLMLSHSFNTLHLTEVWASVKTTNPVPQALLSKLGFKYIYQVSQDPLHLESEDKMLKYYLLKNENGGVNE</sequence>
<dbReference type="PANTHER" id="PTHR43792">
    <property type="entry name" value="GNAT FAMILY, PUTATIVE (AFU_ORTHOLOGUE AFUA_3G00765)-RELATED-RELATED"/>
    <property type="match status" value="1"/>
</dbReference>
<dbReference type="EMBL" id="CP012034">
    <property type="protein sequence ID" value="AKP68051.1"/>
    <property type="molecule type" value="Genomic_DNA"/>
</dbReference>
<evidence type="ECO:0000313" key="3">
    <source>
        <dbReference type="Proteomes" id="UP000036106"/>
    </source>
</evidence>
<keyword evidence="3" id="KW-1185">Reference proteome</keyword>
<protein>
    <recommendedName>
        <fullName evidence="1">N-acetyltransferase domain-containing protein</fullName>
    </recommendedName>
</protein>
<name>A0A0H4QLR4_9LACO</name>
<dbReference type="InterPro" id="IPR016181">
    <property type="entry name" value="Acyl_CoA_acyltransferase"/>
</dbReference>
<dbReference type="STRING" id="1007676.ABM34_11235"/>
<dbReference type="Gene3D" id="3.40.630.30">
    <property type="match status" value="1"/>
</dbReference>
<dbReference type="InterPro" id="IPR000182">
    <property type="entry name" value="GNAT_dom"/>
</dbReference>
<dbReference type="KEGG" id="lgn:ABM34_11235"/>
<dbReference type="PATRIC" id="fig|1007676.4.peg.2274"/>
<gene>
    <name evidence="2" type="ORF">ABM34_11235</name>
</gene>
<proteinExistence type="predicted"/>
<reference evidence="3" key="1">
    <citation type="submission" date="2015-07" db="EMBL/GenBank/DDBJ databases">
        <title>Lactobacillus ginsenosidimutans/EMML 3141/ whole genome sequencing.</title>
        <authorList>
            <person name="Kim M.K."/>
            <person name="Im W.-T."/>
            <person name="Srinivasan S."/>
            <person name="Lee J.-J."/>
        </authorList>
    </citation>
    <scope>NUCLEOTIDE SEQUENCE [LARGE SCALE GENOMIC DNA]</scope>
    <source>
        <strain evidence="3">EMML 3041</strain>
    </source>
</reference>
<dbReference type="RefSeq" id="WP_048705804.1">
    <property type="nucleotide sequence ID" value="NZ_CP012034.1"/>
</dbReference>
<evidence type="ECO:0000259" key="1">
    <source>
        <dbReference type="PROSITE" id="PS51186"/>
    </source>
</evidence>